<gene>
    <name evidence="2" type="ORF">AV274_3543</name>
</gene>
<dbReference type="OrthoDB" id="202234at2759"/>
<organism evidence="2 3">
    <name type="scientific">Blastocystis sp. subtype 1 (strain ATCC 50177 / NandII)</name>
    <dbReference type="NCBI Taxonomy" id="478820"/>
    <lineage>
        <taxon>Eukaryota</taxon>
        <taxon>Sar</taxon>
        <taxon>Stramenopiles</taxon>
        <taxon>Bigyra</taxon>
        <taxon>Opalozoa</taxon>
        <taxon>Opalinata</taxon>
        <taxon>Blastocystidae</taxon>
        <taxon>Blastocystis</taxon>
    </lineage>
</organism>
<dbReference type="EMBL" id="LXWW01000210">
    <property type="protein sequence ID" value="OAO14838.1"/>
    <property type="molecule type" value="Genomic_DNA"/>
</dbReference>
<keyword evidence="1" id="KW-0472">Membrane</keyword>
<accession>A0A196SCV2</accession>
<evidence type="ECO:0008006" key="4">
    <source>
        <dbReference type="Google" id="ProtNLM"/>
    </source>
</evidence>
<dbReference type="AlphaFoldDB" id="A0A196SCV2"/>
<feature type="transmembrane region" description="Helical" evidence="1">
    <location>
        <begin position="12"/>
        <end position="31"/>
    </location>
</feature>
<keyword evidence="1" id="KW-1133">Transmembrane helix</keyword>
<protein>
    <recommendedName>
        <fullName evidence="4">Phospholipid/glycerol acyltransferase domain-containing protein</fullName>
    </recommendedName>
</protein>
<evidence type="ECO:0000256" key="1">
    <source>
        <dbReference type="SAM" id="Phobius"/>
    </source>
</evidence>
<name>A0A196SCV2_BLAHN</name>
<evidence type="ECO:0000313" key="3">
    <source>
        <dbReference type="Proteomes" id="UP000078348"/>
    </source>
</evidence>
<proteinExistence type="predicted"/>
<keyword evidence="1" id="KW-0812">Transmembrane</keyword>
<sequence length="288" mass="33304">MRINGTTLRNFVSFCVNTIYLNVYCFLYAVVCLFRGEGSVFRIAKEVTHMFNPRIYVVNGSKPVRNGHTMFFMNHTSVADYFLDCFLTGGSSYLSRLLIIFLCPGPSFCGYLLNFVWFFWKFKKINRNWFTKFMQSKWMHRPNSGCIVYPEGKISQWDCENPLKTGVMEVAYNLNCPSQIILTRGKGDIIDLKNFILQENGHITCCVSEVLIPRDYKTKEEWFAKVRSVWKETYMQMENSTEEKEIIAPLPGVNTDLCEDEKISRSALVYSFCTIVAISAVLYALCTM</sequence>
<comment type="caution">
    <text evidence="2">The sequence shown here is derived from an EMBL/GenBank/DDBJ whole genome shotgun (WGS) entry which is preliminary data.</text>
</comment>
<feature type="transmembrane region" description="Helical" evidence="1">
    <location>
        <begin position="97"/>
        <end position="120"/>
    </location>
</feature>
<feature type="transmembrane region" description="Helical" evidence="1">
    <location>
        <begin position="267"/>
        <end position="285"/>
    </location>
</feature>
<reference evidence="2 3" key="1">
    <citation type="submission" date="2016-05" db="EMBL/GenBank/DDBJ databases">
        <title>Nuclear genome of Blastocystis sp. subtype 1 NandII.</title>
        <authorList>
            <person name="Gentekaki E."/>
            <person name="Curtis B."/>
            <person name="Stairs C."/>
            <person name="Eme L."/>
            <person name="Herman E."/>
            <person name="Klimes V."/>
            <person name="Arias M.C."/>
            <person name="Elias M."/>
            <person name="Hilliou F."/>
            <person name="Klute M."/>
            <person name="Malik S.-B."/>
            <person name="Pightling A."/>
            <person name="Rachubinski R."/>
            <person name="Salas D."/>
            <person name="Schlacht A."/>
            <person name="Suga H."/>
            <person name="Archibald J."/>
            <person name="Ball S.G."/>
            <person name="Clark G."/>
            <person name="Dacks J."/>
            <person name="Van Der Giezen M."/>
            <person name="Tsaousis A."/>
            <person name="Roger A."/>
        </authorList>
    </citation>
    <scope>NUCLEOTIDE SEQUENCE [LARGE SCALE GENOMIC DNA]</scope>
    <source>
        <strain evidence="3">ATCC 50177 / NandII</strain>
    </source>
</reference>
<keyword evidence="3" id="KW-1185">Reference proteome</keyword>
<evidence type="ECO:0000313" key="2">
    <source>
        <dbReference type="EMBL" id="OAO14838.1"/>
    </source>
</evidence>
<dbReference type="Proteomes" id="UP000078348">
    <property type="component" value="Unassembled WGS sequence"/>
</dbReference>